<protein>
    <recommendedName>
        <fullName evidence="2">YitH acetyltransferase (GNAT) domain-containing protein</fullName>
    </recommendedName>
</protein>
<feature type="non-terminal residue" evidence="1">
    <location>
        <position position="110"/>
    </location>
</feature>
<dbReference type="EMBL" id="LAZR01044636">
    <property type="protein sequence ID" value="KKL04173.1"/>
    <property type="molecule type" value="Genomic_DNA"/>
</dbReference>
<name>A0A0F9CWC2_9ZZZZ</name>
<proteinExistence type="predicted"/>
<sequence length="110" mass="12679">MQLRDTTQADILYLANHTVSRGCFKDIPAKVNYMYTLTHENEILGIGGIQLINETTAWAWIDATDKAFVHLSETPKRIADIYRIIRDYMKIVVELSGVHRLDHLRARLLP</sequence>
<organism evidence="1">
    <name type="scientific">marine sediment metagenome</name>
    <dbReference type="NCBI Taxonomy" id="412755"/>
    <lineage>
        <taxon>unclassified sequences</taxon>
        <taxon>metagenomes</taxon>
        <taxon>ecological metagenomes</taxon>
    </lineage>
</organism>
<accession>A0A0F9CWC2</accession>
<evidence type="ECO:0000313" key="1">
    <source>
        <dbReference type="EMBL" id="KKL04173.1"/>
    </source>
</evidence>
<dbReference type="AlphaFoldDB" id="A0A0F9CWC2"/>
<comment type="caution">
    <text evidence="1">The sequence shown here is derived from an EMBL/GenBank/DDBJ whole genome shotgun (WGS) entry which is preliminary data.</text>
</comment>
<evidence type="ECO:0008006" key="2">
    <source>
        <dbReference type="Google" id="ProtNLM"/>
    </source>
</evidence>
<reference evidence="1" key="1">
    <citation type="journal article" date="2015" name="Nature">
        <title>Complex archaea that bridge the gap between prokaryotes and eukaryotes.</title>
        <authorList>
            <person name="Spang A."/>
            <person name="Saw J.H."/>
            <person name="Jorgensen S.L."/>
            <person name="Zaremba-Niedzwiedzka K."/>
            <person name="Martijn J."/>
            <person name="Lind A.E."/>
            <person name="van Eijk R."/>
            <person name="Schleper C."/>
            <person name="Guy L."/>
            <person name="Ettema T.J."/>
        </authorList>
    </citation>
    <scope>NUCLEOTIDE SEQUENCE</scope>
</reference>
<gene>
    <name evidence="1" type="ORF">LCGC14_2618740</name>
</gene>